<evidence type="ECO:0000259" key="5">
    <source>
        <dbReference type="Pfam" id="PF00266"/>
    </source>
</evidence>
<evidence type="ECO:0000256" key="2">
    <source>
        <dbReference type="ARBA" id="ARBA00022898"/>
    </source>
</evidence>
<evidence type="ECO:0000256" key="4">
    <source>
        <dbReference type="RuleBase" id="RU004504"/>
    </source>
</evidence>
<keyword evidence="2" id="KW-0663">Pyridoxal phosphate</keyword>
<accession>A0ABT3N0K1</accession>
<proteinExistence type="inferred from homology"/>
<dbReference type="InterPro" id="IPR015422">
    <property type="entry name" value="PyrdxlP-dep_Trfase_small"/>
</dbReference>
<sequence length="382" mass="41160">MNRADPLTYFDNSATSFPKPVEVTEAIRHYLTEMGGSYGRSSHARAFESSSVVEACREKLAGMMDIEQVENLCFASNATHAANTILQGFTFPEGAEVLVSPLEHNAVARPLAMLEQQGRISLKTLPAGRDGRVIPEQISDLVNSNTALVVVNHQSNVNGVIQPVASIKEAVGELPVLVDASQSLGKCPVHVDRWGIDYLVFTGHKALLGPTGTGGLYIRKPHSIKPLLLGGTGSNSEHLEMPMVMPDRFEAGTPNIAGIFGLLAALEHTPEPRHSREDFLSLLEAIQAIDGFTVNRATDAEAQGEVISLTHNVLDAGTLSWHLEKQFGISSRSGLHCSPLAHQHLGTYPEGTCRLSPSVYHSPDDFAYLLDALISITMEVAA</sequence>
<organism evidence="6 7">
    <name type="scientific">Endozoicomonas gorgoniicola</name>
    <dbReference type="NCBI Taxonomy" id="1234144"/>
    <lineage>
        <taxon>Bacteria</taxon>
        <taxon>Pseudomonadati</taxon>
        <taxon>Pseudomonadota</taxon>
        <taxon>Gammaproteobacteria</taxon>
        <taxon>Oceanospirillales</taxon>
        <taxon>Endozoicomonadaceae</taxon>
        <taxon>Endozoicomonas</taxon>
    </lineage>
</organism>
<comment type="cofactor">
    <cofactor evidence="1 4">
        <name>pyridoxal 5'-phosphate</name>
        <dbReference type="ChEBI" id="CHEBI:597326"/>
    </cofactor>
</comment>
<dbReference type="PANTHER" id="PTHR43586:SF4">
    <property type="entry name" value="ISOPENICILLIN N EPIMERASE"/>
    <property type="match status" value="1"/>
</dbReference>
<gene>
    <name evidence="6" type="ORF">NX722_19405</name>
</gene>
<comment type="similarity">
    <text evidence="3">Belongs to the class-V pyridoxal-phosphate-dependent aminotransferase family.</text>
</comment>
<dbReference type="EMBL" id="JAPFCC010000001">
    <property type="protein sequence ID" value="MCW7554744.1"/>
    <property type="molecule type" value="Genomic_DNA"/>
</dbReference>
<evidence type="ECO:0000313" key="7">
    <source>
        <dbReference type="Proteomes" id="UP001209854"/>
    </source>
</evidence>
<name>A0ABT3N0K1_9GAMM</name>
<dbReference type="InterPro" id="IPR020578">
    <property type="entry name" value="Aminotrans_V_PyrdxlP_BS"/>
</dbReference>
<evidence type="ECO:0000256" key="1">
    <source>
        <dbReference type="ARBA" id="ARBA00001933"/>
    </source>
</evidence>
<dbReference type="Proteomes" id="UP001209854">
    <property type="component" value="Unassembled WGS sequence"/>
</dbReference>
<comment type="caution">
    <text evidence="6">The sequence shown here is derived from an EMBL/GenBank/DDBJ whole genome shotgun (WGS) entry which is preliminary data.</text>
</comment>
<evidence type="ECO:0000313" key="6">
    <source>
        <dbReference type="EMBL" id="MCW7554744.1"/>
    </source>
</evidence>
<reference evidence="6 7" key="1">
    <citation type="submission" date="2022-10" db="EMBL/GenBank/DDBJ databases">
        <title>High-quality genome sequences of two octocoral-associated bacteria, Endozoicomonas euniceicola EF212 and Endozoicomonas gorgoniicola PS125.</title>
        <authorList>
            <person name="Chiou Y.-J."/>
            <person name="Chen Y.-H."/>
        </authorList>
    </citation>
    <scope>NUCLEOTIDE SEQUENCE [LARGE SCALE GENOMIC DNA]</scope>
    <source>
        <strain evidence="6 7">PS125</strain>
    </source>
</reference>
<evidence type="ECO:0000256" key="3">
    <source>
        <dbReference type="RuleBase" id="RU004075"/>
    </source>
</evidence>
<dbReference type="RefSeq" id="WP_262564509.1">
    <property type="nucleotide sequence ID" value="NZ_JAPFCC010000001.1"/>
</dbReference>
<dbReference type="Gene3D" id="3.40.640.10">
    <property type="entry name" value="Type I PLP-dependent aspartate aminotransferase-like (Major domain)"/>
    <property type="match status" value="1"/>
</dbReference>
<dbReference type="PROSITE" id="PS00595">
    <property type="entry name" value="AA_TRANSFER_CLASS_5"/>
    <property type="match status" value="1"/>
</dbReference>
<dbReference type="PANTHER" id="PTHR43586">
    <property type="entry name" value="CYSTEINE DESULFURASE"/>
    <property type="match status" value="1"/>
</dbReference>
<dbReference type="Gene3D" id="3.90.1150.10">
    <property type="entry name" value="Aspartate Aminotransferase, domain 1"/>
    <property type="match status" value="1"/>
</dbReference>
<dbReference type="InterPro" id="IPR015424">
    <property type="entry name" value="PyrdxlP-dep_Trfase"/>
</dbReference>
<protein>
    <submittedName>
        <fullName evidence="6">Aminotransferase class V-fold PLP-dependent enzyme</fullName>
    </submittedName>
</protein>
<dbReference type="GO" id="GO:0008483">
    <property type="term" value="F:transaminase activity"/>
    <property type="evidence" value="ECO:0007669"/>
    <property type="project" value="UniProtKB-KW"/>
</dbReference>
<feature type="domain" description="Aminotransferase class V" evidence="5">
    <location>
        <begin position="8"/>
        <end position="366"/>
    </location>
</feature>
<keyword evidence="6" id="KW-0808">Transferase</keyword>
<dbReference type="Pfam" id="PF00266">
    <property type="entry name" value="Aminotran_5"/>
    <property type="match status" value="1"/>
</dbReference>
<dbReference type="SUPFAM" id="SSF53383">
    <property type="entry name" value="PLP-dependent transferases"/>
    <property type="match status" value="1"/>
</dbReference>
<keyword evidence="6" id="KW-0032">Aminotransferase</keyword>
<dbReference type="InterPro" id="IPR015421">
    <property type="entry name" value="PyrdxlP-dep_Trfase_major"/>
</dbReference>
<keyword evidence="7" id="KW-1185">Reference proteome</keyword>
<dbReference type="InterPro" id="IPR000192">
    <property type="entry name" value="Aminotrans_V_dom"/>
</dbReference>